<reference evidence="36 37" key="1">
    <citation type="journal article" date="2015" name="Genome Biol. Evol.">
        <title>The genome of winter moth (Operophtera brumata) provides a genomic perspective on sexual dimorphism and phenology.</title>
        <authorList>
            <person name="Derks M.F."/>
            <person name="Smit S."/>
            <person name="Salis L."/>
            <person name="Schijlen E."/>
            <person name="Bossers A."/>
            <person name="Mateman C."/>
            <person name="Pijl A.S."/>
            <person name="de Ridder D."/>
            <person name="Groenen M.A."/>
            <person name="Visser M.E."/>
            <person name="Megens H.J."/>
        </authorList>
    </citation>
    <scope>NUCLEOTIDE SEQUENCE [LARGE SCALE GENOMIC DNA]</scope>
    <source>
        <strain evidence="36">WM2013NL</strain>
        <tissue evidence="36">Head and thorax</tissue>
    </source>
</reference>
<comment type="catalytic activity">
    <reaction evidence="27">
        <text>13,14-dihydro-15-oxo-PGF2alpha + NADP(+) = 15-oxoprostaglandin F2alpha + NADPH + H(+)</text>
        <dbReference type="Rhea" id="RHEA:50588"/>
        <dbReference type="ChEBI" id="CHEBI:15378"/>
        <dbReference type="ChEBI" id="CHEBI:57783"/>
        <dbReference type="ChEBI" id="CHEBI:58349"/>
        <dbReference type="ChEBI" id="CHEBI:133374"/>
        <dbReference type="ChEBI" id="CHEBI:133409"/>
    </reaction>
    <physiologicalReaction direction="right-to-left" evidence="27">
        <dbReference type="Rhea" id="RHEA:50590"/>
    </physiologicalReaction>
</comment>
<comment type="catalytic activity">
    <reaction evidence="23">
        <text>leukotriene B4 + NADP(+) = 12-oxo-leukotriene B4 + NADPH + H(+)</text>
        <dbReference type="Rhea" id="RHEA:50608"/>
        <dbReference type="ChEBI" id="CHEBI:15378"/>
        <dbReference type="ChEBI" id="CHEBI:57461"/>
        <dbReference type="ChEBI" id="CHEBI:57783"/>
        <dbReference type="ChEBI" id="CHEBI:58349"/>
        <dbReference type="ChEBI" id="CHEBI:133309"/>
    </reaction>
    <physiologicalReaction direction="left-to-right" evidence="23">
        <dbReference type="Rhea" id="RHEA:50609"/>
    </physiologicalReaction>
</comment>
<gene>
    <name evidence="36" type="ORF">OBRU01_14392</name>
</gene>
<sequence length="662" mass="72368">MVKARKYVVKKHFQGLPKKTDYDLVEAELPAVKSGEILVKAEFISVDPYLRAYNSRSPVPYDQFSYQVGIVQESQHPNYSVGDRVVSHKGWTDYYIVNPDAPTASPGEKVYKLPDLKGLPNSLGVGAIGMPGVTAYFGFLELCKPKAGETVVVSGAAGAVGSLVGQIAKIKGCRVIGFAGSDDKVAWLEKELGFDKAFNYKNVDITAALKEAAPKGVDCYFDNVGGELSSSIIREMNLYGRVSVCGSISAYNEDPTKMPKATILQPSIVFKQLKIEGFIVWRWADRWMEALGELTKWVGSGQIKAREHVTEGFDNIFDAFVGMLNGIGTMVKARKYIVKNRFQGIPKRDDFEIVEYELPPIQNGEILVKVEWVSVDPYLRAYNSNYTLPYDQFGYQVGIVEDSKDPRYPVGAKVVAHKGWCDYCIINSANATDSFNKVYKLPNLKGLSQSLGVGAVGMPGATAYFGFLNLCKPKAGETVVVTGAAGAVGSLVGQIAKIKGCRVIGFAGSDDKVKWLEQDLGFDKAFNYKTVDVTSALKSAAPNGVDCYFDNVGGEISSLIINQMNDFGRVSVCGSISSYNDANNPTATILQPALNGKQIRVEGFNAGRWYDNWSEAFGELTKWIKNGQLKAREHVTEGFENIYDAFVGMLQGENVGKAVIKI</sequence>
<feature type="non-terminal residue" evidence="36">
    <location>
        <position position="1"/>
    </location>
</feature>
<dbReference type="InterPro" id="IPR014190">
    <property type="entry name" value="PTGR1"/>
</dbReference>
<comment type="catalytic activity">
    <reaction evidence="30">
        <text>6-trans-leukotriene B4 + NADP(+) = 12-oxo-(5S)-hydroxy-(6E,8E,10E,14Z)-eicosatetraenoate + NADPH + H(+)</text>
        <dbReference type="Rhea" id="RHEA:51204"/>
        <dbReference type="ChEBI" id="CHEBI:15378"/>
        <dbReference type="ChEBI" id="CHEBI:57783"/>
        <dbReference type="ChEBI" id="CHEBI:58349"/>
        <dbReference type="ChEBI" id="CHEBI:90723"/>
        <dbReference type="ChEBI" id="CHEBI:133974"/>
    </reaction>
    <physiologicalReaction direction="left-to-right" evidence="30">
        <dbReference type="Rhea" id="RHEA:51205"/>
    </physiologicalReaction>
</comment>
<evidence type="ECO:0000256" key="9">
    <source>
        <dbReference type="ARBA" id="ARBA00022553"/>
    </source>
</evidence>
<dbReference type="PANTHER" id="PTHR43205">
    <property type="entry name" value="PROSTAGLANDIN REDUCTASE"/>
    <property type="match status" value="1"/>
</dbReference>
<evidence type="ECO:0000256" key="18">
    <source>
        <dbReference type="ARBA" id="ARBA00032297"/>
    </source>
</evidence>
<dbReference type="EC" id="1.3.1.48" evidence="4"/>
<dbReference type="GO" id="GO:0006693">
    <property type="term" value="P:prostaglandin metabolic process"/>
    <property type="evidence" value="ECO:0007669"/>
    <property type="project" value="UniProtKB-KW"/>
</dbReference>
<dbReference type="InterPro" id="IPR045010">
    <property type="entry name" value="MDR_fam"/>
</dbReference>
<evidence type="ECO:0000256" key="16">
    <source>
        <dbReference type="ARBA" id="ARBA00031851"/>
    </source>
</evidence>
<accession>A0A0L7L3S9</accession>
<evidence type="ECO:0000256" key="20">
    <source>
        <dbReference type="ARBA" id="ARBA00047461"/>
    </source>
</evidence>
<feature type="domain" description="Enoyl reductase (ER)" evidence="35">
    <location>
        <begin position="347"/>
        <end position="660"/>
    </location>
</feature>
<evidence type="ECO:0000256" key="4">
    <source>
        <dbReference type="ARBA" id="ARBA00011981"/>
    </source>
</evidence>
<evidence type="ECO:0000256" key="13">
    <source>
        <dbReference type="ARBA" id="ARBA00023002"/>
    </source>
</evidence>
<dbReference type="EMBL" id="JTDY01003120">
    <property type="protein sequence ID" value="KOB70117.1"/>
    <property type="molecule type" value="Genomic_DNA"/>
</dbReference>
<comment type="catalytic activity">
    <reaction evidence="20">
        <text>octanal + NADP(+) = (2E)-octenal + NADPH + H(+)</text>
        <dbReference type="Rhea" id="RHEA:50780"/>
        <dbReference type="ChEBI" id="CHEBI:15378"/>
        <dbReference type="ChEBI" id="CHEBI:17935"/>
        <dbReference type="ChEBI" id="CHEBI:57783"/>
        <dbReference type="ChEBI" id="CHEBI:58349"/>
        <dbReference type="ChEBI" id="CHEBI:61748"/>
    </reaction>
    <physiologicalReaction direction="right-to-left" evidence="20">
        <dbReference type="Rhea" id="RHEA:50782"/>
    </physiologicalReaction>
</comment>
<comment type="catalytic activity">
    <reaction evidence="28">
        <text>4-hydroxynonanal + NADP(+) = (E)-4-hydroxynon-2-enal + NADPH + H(+)</text>
        <dbReference type="Rhea" id="RHEA:64736"/>
        <dbReference type="ChEBI" id="CHEBI:15378"/>
        <dbReference type="ChEBI" id="CHEBI:57783"/>
        <dbReference type="ChEBI" id="CHEBI:58349"/>
        <dbReference type="ChEBI" id="CHEBI:58968"/>
        <dbReference type="ChEBI" id="CHEBI:156112"/>
    </reaction>
    <physiologicalReaction direction="right-to-left" evidence="28">
        <dbReference type="Rhea" id="RHEA:64738"/>
    </physiologicalReaction>
</comment>
<comment type="similarity">
    <text evidence="2">Belongs to the NADP-dependent oxidoreductase L4BD family.</text>
</comment>
<dbReference type="Gene3D" id="3.40.50.720">
    <property type="entry name" value="NAD(P)-binding Rossmann-like Domain"/>
    <property type="match status" value="2"/>
</dbReference>
<keyword evidence="37" id="KW-1185">Reference proteome</keyword>
<evidence type="ECO:0000256" key="6">
    <source>
        <dbReference type="ARBA" id="ARBA00020651"/>
    </source>
</evidence>
<evidence type="ECO:0000256" key="29">
    <source>
        <dbReference type="ARBA" id="ARBA00048591"/>
    </source>
</evidence>
<keyword evidence="15" id="KW-0379">Hydroxylation</keyword>
<evidence type="ECO:0000256" key="19">
    <source>
        <dbReference type="ARBA" id="ARBA00033119"/>
    </source>
</evidence>
<dbReference type="GO" id="GO:0005737">
    <property type="term" value="C:cytoplasm"/>
    <property type="evidence" value="ECO:0007669"/>
    <property type="project" value="UniProtKB-SubCell"/>
</dbReference>
<comment type="catalytic activity">
    <reaction evidence="29">
        <text>20-hydroxy-leukotriene B4 + NADP(+) = 12-oxo-20-hydroxy-leukotriene B4 + NADPH + H(+)</text>
        <dbReference type="Rhea" id="RHEA:51208"/>
        <dbReference type="ChEBI" id="CHEBI:15378"/>
        <dbReference type="ChEBI" id="CHEBI:57460"/>
        <dbReference type="ChEBI" id="CHEBI:57783"/>
        <dbReference type="ChEBI" id="CHEBI:58349"/>
        <dbReference type="ChEBI" id="CHEBI:133346"/>
    </reaction>
    <physiologicalReaction direction="left-to-right" evidence="29">
        <dbReference type="Rhea" id="RHEA:51209"/>
    </physiologicalReaction>
</comment>
<evidence type="ECO:0000256" key="3">
    <source>
        <dbReference type="ARBA" id="ARBA00011852"/>
    </source>
</evidence>
<keyword evidence="11" id="KW-0521">NADP</keyword>
<evidence type="ECO:0000313" key="37">
    <source>
        <dbReference type="Proteomes" id="UP000037510"/>
    </source>
</evidence>
<comment type="catalytic activity">
    <reaction evidence="26">
        <text>nonan-2-one + NADP(+) = (3E)-nonen-2-one + NADPH + H(+)</text>
        <dbReference type="Rhea" id="RHEA:50616"/>
        <dbReference type="ChEBI" id="CHEBI:15378"/>
        <dbReference type="ChEBI" id="CHEBI:57783"/>
        <dbReference type="ChEBI" id="CHEBI:58349"/>
        <dbReference type="ChEBI" id="CHEBI:77927"/>
        <dbReference type="ChEBI" id="CHEBI:133457"/>
    </reaction>
    <physiologicalReaction direction="right-to-left" evidence="26">
        <dbReference type="Rhea" id="RHEA:50618"/>
    </physiologicalReaction>
</comment>
<comment type="subunit">
    <text evidence="3">Monomer or homodimer.</text>
</comment>
<comment type="catalytic activity">
    <reaction evidence="24">
        <text>13,14-dihydro-15-oxo-prostaglandin F1alpha + NADP(+) = 15-oxoprostaglandin F1alpha + NADPH + H(+)</text>
        <dbReference type="Rhea" id="RHEA:50592"/>
        <dbReference type="ChEBI" id="CHEBI:15378"/>
        <dbReference type="ChEBI" id="CHEBI:57783"/>
        <dbReference type="ChEBI" id="CHEBI:58349"/>
        <dbReference type="ChEBI" id="CHEBI:79072"/>
        <dbReference type="ChEBI" id="CHEBI:133411"/>
    </reaction>
    <physiologicalReaction direction="right-to-left" evidence="24">
        <dbReference type="Rhea" id="RHEA:50594"/>
    </physiologicalReaction>
</comment>
<evidence type="ECO:0000256" key="32">
    <source>
        <dbReference type="ARBA" id="ARBA00049070"/>
    </source>
</evidence>
<keyword evidence="9" id="KW-0597">Phosphoprotein</keyword>
<dbReference type="FunFam" id="3.40.50.720:FF:000121">
    <property type="entry name" value="Prostaglandin reductase 2"/>
    <property type="match status" value="2"/>
</dbReference>
<evidence type="ECO:0000256" key="8">
    <source>
        <dbReference type="ARBA" id="ARBA00022501"/>
    </source>
</evidence>
<keyword evidence="10" id="KW-0276">Fatty acid metabolism</keyword>
<evidence type="ECO:0000256" key="10">
    <source>
        <dbReference type="ARBA" id="ARBA00022832"/>
    </source>
</evidence>
<evidence type="ECO:0000256" key="30">
    <source>
        <dbReference type="ARBA" id="ARBA00048953"/>
    </source>
</evidence>
<keyword evidence="14" id="KW-0443">Lipid metabolism</keyword>
<evidence type="ECO:0000256" key="5">
    <source>
        <dbReference type="ARBA" id="ARBA00012410"/>
    </source>
</evidence>
<dbReference type="SUPFAM" id="SSF50129">
    <property type="entry name" value="GroES-like"/>
    <property type="match status" value="2"/>
</dbReference>
<comment type="catalytic activity">
    <reaction evidence="33">
        <text>an n-alkanal + NADP(+) = an alk-2-enal + NADPH + H(+)</text>
        <dbReference type="Rhea" id="RHEA:13737"/>
        <dbReference type="ChEBI" id="CHEBI:12834"/>
        <dbReference type="ChEBI" id="CHEBI:13757"/>
        <dbReference type="ChEBI" id="CHEBI:15378"/>
        <dbReference type="ChEBI" id="CHEBI:57783"/>
        <dbReference type="ChEBI" id="CHEBI:58349"/>
        <dbReference type="EC" id="1.3.1.74"/>
    </reaction>
    <physiologicalReaction direction="right-to-left" evidence="33">
        <dbReference type="Rhea" id="RHEA:13739"/>
    </physiologicalReaction>
</comment>
<proteinExistence type="inferred from homology"/>
<keyword evidence="8" id="KW-0644">Prostaglandin metabolism</keyword>
<evidence type="ECO:0000256" key="25">
    <source>
        <dbReference type="ARBA" id="ARBA00047903"/>
    </source>
</evidence>
<comment type="catalytic activity">
    <reaction evidence="25">
        <text>dodecanal + NADP(+) = (2E)-dodecenal + NADPH + H(+)</text>
        <dbReference type="Rhea" id="RHEA:50784"/>
        <dbReference type="ChEBI" id="CHEBI:15378"/>
        <dbReference type="ChEBI" id="CHEBI:27836"/>
        <dbReference type="ChEBI" id="CHEBI:57783"/>
        <dbReference type="ChEBI" id="CHEBI:58349"/>
        <dbReference type="ChEBI" id="CHEBI:133741"/>
    </reaction>
    <physiologicalReaction direction="right-to-left" evidence="25">
        <dbReference type="Rhea" id="RHEA:50786"/>
    </physiologicalReaction>
</comment>
<evidence type="ECO:0000256" key="2">
    <source>
        <dbReference type="ARBA" id="ARBA00010460"/>
    </source>
</evidence>
<dbReference type="Proteomes" id="UP000037510">
    <property type="component" value="Unassembled WGS sequence"/>
</dbReference>
<dbReference type="AlphaFoldDB" id="A0A0L7L3S9"/>
<comment type="subcellular location">
    <subcellularLocation>
        <location evidence="1">Cytoplasm</location>
    </subcellularLocation>
</comment>
<dbReference type="InterPro" id="IPR020843">
    <property type="entry name" value="ER"/>
</dbReference>
<dbReference type="InterPro" id="IPR011032">
    <property type="entry name" value="GroES-like_sf"/>
</dbReference>
<evidence type="ECO:0000256" key="23">
    <source>
        <dbReference type="ARBA" id="ARBA00047871"/>
    </source>
</evidence>
<evidence type="ECO:0000256" key="33">
    <source>
        <dbReference type="ARBA" id="ARBA00049179"/>
    </source>
</evidence>
<evidence type="ECO:0000256" key="28">
    <source>
        <dbReference type="ARBA" id="ARBA00048387"/>
    </source>
</evidence>
<dbReference type="SUPFAM" id="SSF51735">
    <property type="entry name" value="NAD(P)-binding Rossmann-fold domains"/>
    <property type="match status" value="2"/>
</dbReference>
<evidence type="ECO:0000256" key="34">
    <source>
        <dbReference type="ARBA" id="ARBA00049368"/>
    </source>
</evidence>
<dbReference type="Gene3D" id="3.90.180.10">
    <property type="entry name" value="Medium-chain alcohol dehydrogenases, catalytic domain"/>
    <property type="match status" value="2"/>
</dbReference>
<dbReference type="InterPro" id="IPR036291">
    <property type="entry name" value="NAD(P)-bd_dom_sf"/>
</dbReference>
<dbReference type="GO" id="GO:0047522">
    <property type="term" value="F:15-oxoprostaglandin 13-reductase [NAD(P)+] activity"/>
    <property type="evidence" value="ECO:0007669"/>
    <property type="project" value="UniProtKB-EC"/>
</dbReference>
<evidence type="ECO:0000259" key="35">
    <source>
        <dbReference type="SMART" id="SM00829"/>
    </source>
</evidence>
<keyword evidence="13" id="KW-0560">Oxidoreductase</keyword>
<organism evidence="36 37">
    <name type="scientific">Operophtera brumata</name>
    <name type="common">Winter moth</name>
    <name type="synonym">Phalaena brumata</name>
    <dbReference type="NCBI Taxonomy" id="104452"/>
    <lineage>
        <taxon>Eukaryota</taxon>
        <taxon>Metazoa</taxon>
        <taxon>Ecdysozoa</taxon>
        <taxon>Arthropoda</taxon>
        <taxon>Hexapoda</taxon>
        <taxon>Insecta</taxon>
        <taxon>Pterygota</taxon>
        <taxon>Neoptera</taxon>
        <taxon>Endopterygota</taxon>
        <taxon>Lepidoptera</taxon>
        <taxon>Glossata</taxon>
        <taxon>Ditrysia</taxon>
        <taxon>Geometroidea</taxon>
        <taxon>Geometridae</taxon>
        <taxon>Larentiinae</taxon>
        <taxon>Operophtera</taxon>
    </lineage>
</organism>
<comment type="catalytic activity">
    <reaction evidence="31">
        <text>(5S,12S)-dihydroxy-(6E,10E,12E,14Z)-eicosatetraenoate + NADP(+) = 12-oxo-(5S)-hydroxy-(6E,8E,10E,14Z)-eicosatetraenoate + NADPH + H(+)</text>
        <dbReference type="Rhea" id="RHEA:51212"/>
        <dbReference type="ChEBI" id="CHEBI:15378"/>
        <dbReference type="ChEBI" id="CHEBI:57783"/>
        <dbReference type="ChEBI" id="CHEBI:58349"/>
        <dbReference type="ChEBI" id="CHEBI:133974"/>
        <dbReference type="ChEBI" id="CHEBI:133975"/>
    </reaction>
    <physiologicalReaction direction="left-to-right" evidence="31">
        <dbReference type="Rhea" id="RHEA:51213"/>
    </physiologicalReaction>
</comment>
<dbReference type="PANTHER" id="PTHR43205:SF7">
    <property type="entry name" value="PROSTAGLANDIN REDUCTASE 1"/>
    <property type="match status" value="1"/>
</dbReference>
<evidence type="ECO:0000256" key="15">
    <source>
        <dbReference type="ARBA" id="ARBA00023278"/>
    </source>
</evidence>
<evidence type="ECO:0000313" key="36">
    <source>
        <dbReference type="EMBL" id="KOB70117.1"/>
    </source>
</evidence>
<evidence type="ECO:0000256" key="31">
    <source>
        <dbReference type="ARBA" id="ARBA00049068"/>
    </source>
</evidence>
<keyword evidence="7" id="KW-0963">Cytoplasm</keyword>
<comment type="catalytic activity">
    <reaction evidence="32">
        <text>13,14-dihydro-15-oxo-prostaglandin E1 + NADP(+) = 15-oxoprostaglandin E1 + NADPH + H(+)</text>
        <dbReference type="Rhea" id="RHEA:50584"/>
        <dbReference type="ChEBI" id="CHEBI:15378"/>
        <dbReference type="ChEBI" id="CHEBI:57401"/>
        <dbReference type="ChEBI" id="CHEBI:57783"/>
        <dbReference type="ChEBI" id="CHEBI:58349"/>
        <dbReference type="ChEBI" id="CHEBI:133408"/>
    </reaction>
    <physiologicalReaction direction="right-to-left" evidence="32">
        <dbReference type="Rhea" id="RHEA:50586"/>
    </physiologicalReaction>
</comment>
<dbReference type="STRING" id="104452.A0A0L7L3S9"/>
<feature type="non-terminal residue" evidence="36">
    <location>
        <position position="662"/>
    </location>
</feature>
<evidence type="ECO:0000256" key="24">
    <source>
        <dbReference type="ARBA" id="ARBA00047878"/>
    </source>
</evidence>
<dbReference type="InterPro" id="IPR013149">
    <property type="entry name" value="ADH-like_C"/>
</dbReference>
<name>A0A0L7L3S9_OPEBR</name>
<dbReference type="Pfam" id="PF00107">
    <property type="entry name" value="ADH_zinc_N"/>
    <property type="match status" value="2"/>
</dbReference>
<evidence type="ECO:0000256" key="14">
    <source>
        <dbReference type="ARBA" id="ARBA00023098"/>
    </source>
</evidence>
<evidence type="ECO:0000256" key="21">
    <source>
        <dbReference type="ARBA" id="ARBA00047617"/>
    </source>
</evidence>
<dbReference type="InterPro" id="IPR041694">
    <property type="entry name" value="ADH_N_2"/>
</dbReference>
<dbReference type="EC" id="1.3.1.74" evidence="5"/>
<dbReference type="SMART" id="SM00829">
    <property type="entry name" value="PKS_ER"/>
    <property type="match status" value="1"/>
</dbReference>
<evidence type="ECO:0000256" key="26">
    <source>
        <dbReference type="ARBA" id="ARBA00048066"/>
    </source>
</evidence>
<dbReference type="Pfam" id="PF16884">
    <property type="entry name" value="ADH_N_2"/>
    <property type="match status" value="2"/>
</dbReference>
<evidence type="ECO:0000256" key="7">
    <source>
        <dbReference type="ARBA" id="ARBA00022490"/>
    </source>
</evidence>
<evidence type="ECO:0000256" key="11">
    <source>
        <dbReference type="ARBA" id="ARBA00022857"/>
    </source>
</evidence>
<evidence type="ECO:0000256" key="1">
    <source>
        <dbReference type="ARBA" id="ARBA00004496"/>
    </source>
</evidence>
<comment type="catalytic activity">
    <reaction evidence="22">
        <text>pentan-2-one + NADP(+) = (E)-pent-3-en-2-one + NADPH + H(+)</text>
        <dbReference type="Rhea" id="RHEA:50788"/>
        <dbReference type="ChEBI" id="CHEBI:15378"/>
        <dbReference type="ChEBI" id="CHEBI:16472"/>
        <dbReference type="ChEBI" id="CHEBI:57783"/>
        <dbReference type="ChEBI" id="CHEBI:58349"/>
        <dbReference type="ChEBI" id="CHEBI:145276"/>
    </reaction>
    <physiologicalReaction direction="right-to-left" evidence="22">
        <dbReference type="Rhea" id="RHEA:50790"/>
    </physiologicalReaction>
</comment>
<dbReference type="CDD" id="cd08294">
    <property type="entry name" value="leukotriene_B4_DH_like"/>
    <property type="match status" value="2"/>
</dbReference>
<evidence type="ECO:0000256" key="17">
    <source>
        <dbReference type="ARBA" id="ARBA00032255"/>
    </source>
</evidence>
<comment type="catalytic activity">
    <reaction evidence="21">
        <text>decanal + NADP(+) = (2E)-decenal + NADPH + H(+)</text>
        <dbReference type="Rhea" id="RHEA:50612"/>
        <dbReference type="ChEBI" id="CHEBI:15378"/>
        <dbReference type="ChEBI" id="CHEBI:31457"/>
        <dbReference type="ChEBI" id="CHEBI:57783"/>
        <dbReference type="ChEBI" id="CHEBI:58349"/>
        <dbReference type="ChEBI" id="CHEBI:133455"/>
    </reaction>
    <physiologicalReaction direction="right-to-left" evidence="21">
        <dbReference type="Rhea" id="RHEA:50614"/>
    </physiologicalReaction>
</comment>
<comment type="catalytic activity">
    <reaction evidence="34">
        <text>hexanal + NADP(+) = (E)-hex-2-enal + NADPH + H(+)</text>
        <dbReference type="Rhea" id="RHEA:50776"/>
        <dbReference type="ChEBI" id="CHEBI:15378"/>
        <dbReference type="ChEBI" id="CHEBI:28913"/>
        <dbReference type="ChEBI" id="CHEBI:57783"/>
        <dbReference type="ChEBI" id="CHEBI:58349"/>
        <dbReference type="ChEBI" id="CHEBI:88528"/>
    </reaction>
    <physiologicalReaction direction="right-to-left" evidence="34">
        <dbReference type="Rhea" id="RHEA:50778"/>
    </physiologicalReaction>
</comment>
<keyword evidence="12" id="KW-0007">Acetylation</keyword>
<protein>
    <recommendedName>
        <fullName evidence="6">Prostaglandin reductase 1</fullName>
        <ecNumber evidence="4">1.3.1.48</ecNumber>
        <ecNumber evidence="5">1.3.1.74</ecNumber>
    </recommendedName>
    <alternativeName>
        <fullName evidence="19">15-oxoprostaglandin 13-reductase</fullName>
    </alternativeName>
    <alternativeName>
        <fullName evidence="17">Dithiolethione-inducible gene 1 protein</fullName>
    </alternativeName>
    <alternativeName>
        <fullName evidence="16">Leukotriene B4 12-hydroxydehydrogenase</fullName>
    </alternativeName>
    <alternativeName>
        <fullName evidence="18">NAD(P)H-dependent alkenal/one oxidoreductase</fullName>
    </alternativeName>
</protein>
<comment type="caution">
    <text evidence="36">The sequence shown here is derived from an EMBL/GenBank/DDBJ whole genome shotgun (WGS) entry which is preliminary data.</text>
</comment>
<dbReference type="GO" id="GO:0032440">
    <property type="term" value="F:2-alkenal reductase [NAD(P)H] activity"/>
    <property type="evidence" value="ECO:0007669"/>
    <property type="project" value="UniProtKB-EC"/>
</dbReference>
<evidence type="ECO:0000256" key="12">
    <source>
        <dbReference type="ARBA" id="ARBA00022990"/>
    </source>
</evidence>
<evidence type="ECO:0000256" key="27">
    <source>
        <dbReference type="ARBA" id="ARBA00048290"/>
    </source>
</evidence>
<evidence type="ECO:0000256" key="22">
    <source>
        <dbReference type="ARBA" id="ARBA00047742"/>
    </source>
</evidence>